<evidence type="ECO:0000313" key="1">
    <source>
        <dbReference type="EMBL" id="BBO21487.1"/>
    </source>
</evidence>
<accession>A0A809RYS6</accession>
<reference evidence="1" key="1">
    <citation type="journal article" name="DNA Res.">
        <title>The physiological potential of anammox bacteria as revealed by their core genome structure.</title>
        <authorList>
            <person name="Okubo T."/>
            <person name="Toyoda A."/>
            <person name="Fukuhara K."/>
            <person name="Uchiyama I."/>
            <person name="Harigaya Y."/>
            <person name="Kuroiwa M."/>
            <person name="Suzuki T."/>
            <person name="Murakami Y."/>
            <person name="Suwa Y."/>
            <person name="Takami H."/>
        </authorList>
    </citation>
    <scope>NUCLEOTIDE SEQUENCE</scope>
    <source>
        <strain evidence="1">317325-3</strain>
    </source>
</reference>
<dbReference type="KEGG" id="ddz:DSYM_21860"/>
<protein>
    <submittedName>
        <fullName evidence="1">Uncharacterized protein</fullName>
    </submittedName>
</protein>
<dbReference type="Proteomes" id="UP000662914">
    <property type="component" value="Chromosome"/>
</dbReference>
<dbReference type="AlphaFoldDB" id="A0A809RYS6"/>
<evidence type="ECO:0000313" key="2">
    <source>
        <dbReference type="Proteomes" id="UP000662914"/>
    </source>
</evidence>
<proteinExistence type="predicted"/>
<organism evidence="1 2">
    <name type="scientific">Candidatus Desulfobacillus denitrificans</name>
    <dbReference type="NCBI Taxonomy" id="2608985"/>
    <lineage>
        <taxon>Bacteria</taxon>
        <taxon>Pseudomonadati</taxon>
        <taxon>Pseudomonadota</taxon>
        <taxon>Betaproteobacteria</taxon>
        <taxon>Candidatus Desulfobacillus</taxon>
    </lineage>
</organism>
<name>A0A809RYS6_9PROT</name>
<gene>
    <name evidence="1" type="ORF">DSYM_21860</name>
</gene>
<dbReference type="EMBL" id="AP021857">
    <property type="protein sequence ID" value="BBO21487.1"/>
    <property type="molecule type" value="Genomic_DNA"/>
</dbReference>
<sequence>MLTLQECIDFSDLSAEEIEAIAEHEHVPEIVAAEIGATLLQSTSGVCLIKLYLLENIEQARARGKFDKARRLEALYRRFDREHPGADPAQTERLH</sequence>